<gene>
    <name evidence="1" type="ORF">LCGC14_3020150</name>
</gene>
<sequence>AATLHTILQRYQFSTTVSGTVTAAEWIIGKEAEWNATTDDRNAKASLWLRDGDAGLVEVLRLLGSDKSITTLGDAFDVGGNGILGTGEKRLSIKGSPSGANEYGSLALSGSNSGDSITGSLDFYADSILTGYIRAIRAGGAPATDLRWFLHSGSALREVLNASGNSGQIRFGDLTPAAVGSVAVNNRGNGTTQLMLQLMNLATPLNSNGAMRFGGVDQNGTVAEFARLEGRKHTQTSSVVTTDFALMVTTASLFATDLVVLRGATQDVLFGAVQTITGGVTDGYAAALNSSPGYDAASALQVDRHNYWRVNDPVLGGAGPASLVDAAVMTFDAAAGTHKALTTEAVKINVNGTLQYIPFYP</sequence>
<accession>A0A0F8Z371</accession>
<name>A0A0F8Z371_9ZZZZ</name>
<organism evidence="1">
    <name type="scientific">marine sediment metagenome</name>
    <dbReference type="NCBI Taxonomy" id="412755"/>
    <lineage>
        <taxon>unclassified sequences</taxon>
        <taxon>metagenomes</taxon>
        <taxon>ecological metagenomes</taxon>
    </lineage>
</organism>
<feature type="non-terminal residue" evidence="1">
    <location>
        <position position="1"/>
    </location>
</feature>
<protein>
    <submittedName>
        <fullName evidence="1">Uncharacterized protein</fullName>
    </submittedName>
</protein>
<feature type="non-terminal residue" evidence="1">
    <location>
        <position position="361"/>
    </location>
</feature>
<reference evidence="1" key="1">
    <citation type="journal article" date="2015" name="Nature">
        <title>Complex archaea that bridge the gap between prokaryotes and eukaryotes.</title>
        <authorList>
            <person name="Spang A."/>
            <person name="Saw J.H."/>
            <person name="Jorgensen S.L."/>
            <person name="Zaremba-Niedzwiedzka K."/>
            <person name="Martijn J."/>
            <person name="Lind A.E."/>
            <person name="van Eijk R."/>
            <person name="Schleper C."/>
            <person name="Guy L."/>
            <person name="Ettema T.J."/>
        </authorList>
    </citation>
    <scope>NUCLEOTIDE SEQUENCE</scope>
</reference>
<comment type="caution">
    <text evidence="1">The sequence shown here is derived from an EMBL/GenBank/DDBJ whole genome shotgun (WGS) entry which is preliminary data.</text>
</comment>
<evidence type="ECO:0000313" key="1">
    <source>
        <dbReference type="EMBL" id="KKK60859.1"/>
    </source>
</evidence>
<proteinExistence type="predicted"/>
<dbReference type="EMBL" id="LAZR01062761">
    <property type="protein sequence ID" value="KKK60859.1"/>
    <property type="molecule type" value="Genomic_DNA"/>
</dbReference>
<dbReference type="AlphaFoldDB" id="A0A0F8Z371"/>